<keyword evidence="3" id="KW-1185">Reference proteome</keyword>
<dbReference type="KEGG" id="sast:CD934_02925"/>
<proteinExistence type="predicted"/>
<organism evidence="2 3">
    <name type="scientific">Streptomyces calvus</name>
    <dbReference type="NCBI Taxonomy" id="67282"/>
    <lineage>
        <taxon>Bacteria</taxon>
        <taxon>Bacillati</taxon>
        <taxon>Actinomycetota</taxon>
        <taxon>Actinomycetes</taxon>
        <taxon>Kitasatosporales</taxon>
        <taxon>Streptomycetaceae</taxon>
        <taxon>Streptomyces</taxon>
    </lineage>
</organism>
<gene>
    <name evidence="2" type="ORF">CD934_02925</name>
</gene>
<accession>A0A514JK95</accession>
<reference evidence="2 3" key="1">
    <citation type="submission" date="2017-07" db="EMBL/GenBank/DDBJ databases">
        <title>The Complete Genome of Streptomyces asterosporus-ZSY.</title>
        <authorList>
            <person name="Zhang S."/>
        </authorList>
    </citation>
    <scope>NUCLEOTIDE SEQUENCE [LARGE SCALE GENOMIC DNA]</scope>
    <source>
        <strain evidence="2 3">DSM 41452</strain>
    </source>
</reference>
<feature type="compositionally biased region" description="Pro residues" evidence="1">
    <location>
        <begin position="140"/>
        <end position="149"/>
    </location>
</feature>
<evidence type="ECO:0000313" key="2">
    <source>
        <dbReference type="EMBL" id="QDI67731.1"/>
    </source>
</evidence>
<feature type="compositionally biased region" description="Low complexity" evidence="1">
    <location>
        <begin position="117"/>
        <end position="139"/>
    </location>
</feature>
<feature type="compositionally biased region" description="Low complexity" evidence="1">
    <location>
        <begin position="190"/>
        <end position="200"/>
    </location>
</feature>
<evidence type="ECO:0000313" key="3">
    <source>
        <dbReference type="Proteomes" id="UP000316215"/>
    </source>
</evidence>
<dbReference type="AlphaFoldDB" id="A0A514JK95"/>
<dbReference type="EMBL" id="CP022310">
    <property type="protein sequence ID" value="QDI67731.1"/>
    <property type="molecule type" value="Genomic_DNA"/>
</dbReference>
<dbReference type="Proteomes" id="UP000316215">
    <property type="component" value="Chromosome"/>
</dbReference>
<sequence>MEVTTLLVLGAAGGALRGLLDVYIRFLDWQADRRAHRRSPPEQADPPPRFADHFDPVGDSVAAVVHSAMGAGAAVLFGTTGQISGAYAALVVGISAPVILTQLGRVQPVSEALTGPPATEAAIGAGPPGTEAAPGTVPSPAAPPEPPGPAGTVGTGTPDGPRSSARSAASEPQPPRPPSRGVPGDGGDGADTAAGGADRPPLTRGPALGEEGST</sequence>
<feature type="region of interest" description="Disordered" evidence="1">
    <location>
        <begin position="117"/>
        <end position="214"/>
    </location>
</feature>
<name>A0A514JK95_9ACTN</name>
<feature type="compositionally biased region" description="Low complexity" evidence="1">
    <location>
        <begin position="150"/>
        <end position="171"/>
    </location>
</feature>
<dbReference type="RefSeq" id="WP_142231124.1">
    <property type="nucleotide sequence ID" value="NZ_CP022310.1"/>
</dbReference>
<evidence type="ECO:0000256" key="1">
    <source>
        <dbReference type="SAM" id="MobiDB-lite"/>
    </source>
</evidence>
<protein>
    <submittedName>
        <fullName evidence="2">Uncharacterized protein</fullName>
    </submittedName>
</protein>